<accession>A0AAV1S5V5</accession>
<evidence type="ECO:0000256" key="3">
    <source>
        <dbReference type="ARBA" id="ARBA00022448"/>
    </source>
</evidence>
<dbReference type="PANTHER" id="PTHR31086">
    <property type="entry name" value="ALUMINUM-ACTIVATED MALATE TRANSPORTER 10"/>
    <property type="match status" value="1"/>
</dbReference>
<gene>
    <name evidence="10" type="ORF">DCAF_LOCUS19288</name>
</gene>
<keyword evidence="8" id="KW-0407">Ion channel</keyword>
<keyword evidence="6" id="KW-0406">Ion transport</keyword>
<feature type="transmembrane region" description="Helical" evidence="9">
    <location>
        <begin position="103"/>
        <end position="120"/>
    </location>
</feature>
<feature type="transmembrane region" description="Helical" evidence="9">
    <location>
        <begin position="46"/>
        <end position="65"/>
    </location>
</feature>
<dbReference type="Pfam" id="PF11744">
    <property type="entry name" value="ALMT"/>
    <property type="match status" value="1"/>
</dbReference>
<keyword evidence="4 9" id="KW-0812">Transmembrane</keyword>
<keyword evidence="7 9" id="KW-0472">Membrane</keyword>
<reference evidence="10 11" key="1">
    <citation type="submission" date="2024-01" db="EMBL/GenBank/DDBJ databases">
        <authorList>
            <person name="Waweru B."/>
        </authorList>
    </citation>
    <scope>NUCLEOTIDE SEQUENCE [LARGE SCALE GENOMIC DNA]</scope>
</reference>
<proteinExistence type="inferred from homology"/>
<name>A0AAV1S5V5_9ROSI</name>
<organism evidence="10 11">
    <name type="scientific">Dovyalis caffra</name>
    <dbReference type="NCBI Taxonomy" id="77055"/>
    <lineage>
        <taxon>Eukaryota</taxon>
        <taxon>Viridiplantae</taxon>
        <taxon>Streptophyta</taxon>
        <taxon>Embryophyta</taxon>
        <taxon>Tracheophyta</taxon>
        <taxon>Spermatophyta</taxon>
        <taxon>Magnoliopsida</taxon>
        <taxon>eudicotyledons</taxon>
        <taxon>Gunneridae</taxon>
        <taxon>Pentapetalae</taxon>
        <taxon>rosids</taxon>
        <taxon>fabids</taxon>
        <taxon>Malpighiales</taxon>
        <taxon>Salicaceae</taxon>
        <taxon>Flacourtieae</taxon>
        <taxon>Dovyalis</taxon>
    </lineage>
</organism>
<evidence type="ECO:0008006" key="12">
    <source>
        <dbReference type="Google" id="ProtNLM"/>
    </source>
</evidence>
<feature type="transmembrane region" description="Helical" evidence="9">
    <location>
        <begin position="158"/>
        <end position="176"/>
    </location>
</feature>
<protein>
    <recommendedName>
        <fullName evidence="12">Aluminum-activated malate transporter</fullName>
    </recommendedName>
</protein>
<keyword evidence="3" id="KW-0813">Transport</keyword>
<dbReference type="GO" id="GO:0015743">
    <property type="term" value="P:malate transport"/>
    <property type="evidence" value="ECO:0007669"/>
    <property type="project" value="InterPro"/>
</dbReference>
<comment type="caution">
    <text evidence="10">The sequence shown here is derived from an EMBL/GenBank/DDBJ whole genome shotgun (WGS) entry which is preliminary data.</text>
</comment>
<sequence>MGSVVIPIPDGDHQEFTDLRKEKRFQVSLSPVISFVQKNKDIIRKIIHCIKVGIALVLVSLVYFVDSLYKEVGDDNAMWAIMTVVVIFEFHAGATLSKGFNRGIGTVLGGGLGCLAVILGQKVGGIGNPFIVGVSLFILGGAATYARLIPKIKKRHDYGAMIFILTFNLVSVSGLREDNVMEIARERLTMIVLGFAICICTNFLVFPIWASDELHNSMVSKFECLASSIEGCIEEYFRLVSEKENQSVQTVASNFRNCTSVLNSKAKDESLVNFAKWEPWHGKFGLSHPWEKYQKIGEILRELAGTILSLKGSLNSHKEPLQALRESIKEPCEAAGSSLASTLRELGESIMKMRRCQPEPCIVPKLKLARQELSQVISPLKLGKIDSAEGLAVACFVFTLMEVVEKLKDLAKEVEELGELAGFHQS</sequence>
<dbReference type="GO" id="GO:0016020">
    <property type="term" value="C:membrane"/>
    <property type="evidence" value="ECO:0007669"/>
    <property type="project" value="UniProtKB-SubCell"/>
</dbReference>
<dbReference type="GO" id="GO:0034220">
    <property type="term" value="P:monoatomic ion transmembrane transport"/>
    <property type="evidence" value="ECO:0007669"/>
    <property type="project" value="UniProtKB-KW"/>
</dbReference>
<dbReference type="Proteomes" id="UP001314170">
    <property type="component" value="Unassembled WGS sequence"/>
</dbReference>
<evidence type="ECO:0000256" key="5">
    <source>
        <dbReference type="ARBA" id="ARBA00022989"/>
    </source>
</evidence>
<evidence type="ECO:0000256" key="9">
    <source>
        <dbReference type="SAM" id="Phobius"/>
    </source>
</evidence>
<keyword evidence="5 9" id="KW-1133">Transmembrane helix</keyword>
<evidence type="ECO:0000256" key="4">
    <source>
        <dbReference type="ARBA" id="ARBA00022692"/>
    </source>
</evidence>
<evidence type="ECO:0000256" key="6">
    <source>
        <dbReference type="ARBA" id="ARBA00023065"/>
    </source>
</evidence>
<evidence type="ECO:0000313" key="10">
    <source>
        <dbReference type="EMBL" id="CAK7346611.1"/>
    </source>
</evidence>
<comment type="similarity">
    <text evidence="2">Belongs to the aromatic acid exporter (TC 2.A.85) family.</text>
</comment>
<evidence type="ECO:0000256" key="8">
    <source>
        <dbReference type="ARBA" id="ARBA00023303"/>
    </source>
</evidence>
<dbReference type="EMBL" id="CAWUPB010001173">
    <property type="protein sequence ID" value="CAK7346611.1"/>
    <property type="molecule type" value="Genomic_DNA"/>
</dbReference>
<evidence type="ECO:0000313" key="11">
    <source>
        <dbReference type="Proteomes" id="UP001314170"/>
    </source>
</evidence>
<evidence type="ECO:0000256" key="2">
    <source>
        <dbReference type="ARBA" id="ARBA00007079"/>
    </source>
</evidence>
<evidence type="ECO:0000256" key="1">
    <source>
        <dbReference type="ARBA" id="ARBA00004141"/>
    </source>
</evidence>
<feature type="transmembrane region" description="Helical" evidence="9">
    <location>
        <begin position="188"/>
        <end position="210"/>
    </location>
</feature>
<evidence type="ECO:0000256" key="7">
    <source>
        <dbReference type="ARBA" id="ARBA00023136"/>
    </source>
</evidence>
<comment type="subcellular location">
    <subcellularLocation>
        <location evidence="1">Membrane</location>
        <topology evidence="1">Multi-pass membrane protein</topology>
    </subcellularLocation>
</comment>
<feature type="transmembrane region" description="Helical" evidence="9">
    <location>
        <begin position="126"/>
        <end position="146"/>
    </location>
</feature>
<dbReference type="InterPro" id="IPR020966">
    <property type="entry name" value="ALMT"/>
</dbReference>
<dbReference type="AlphaFoldDB" id="A0AAV1S5V5"/>
<keyword evidence="11" id="KW-1185">Reference proteome</keyword>